<dbReference type="PANTHER" id="PTHR30294:SF29">
    <property type="entry name" value="MULTIDRUG ABC TRANSPORTER PERMEASE YBHS-RELATED"/>
    <property type="match status" value="1"/>
</dbReference>
<accession>A0A9D2C1X5</accession>
<dbReference type="AlphaFoldDB" id="A0A9D2C1X5"/>
<dbReference type="PANTHER" id="PTHR30294">
    <property type="entry name" value="MEMBRANE COMPONENT OF ABC TRANSPORTER YHHJ-RELATED"/>
    <property type="match status" value="1"/>
</dbReference>
<comment type="caution">
    <text evidence="7">The sequence shown here is derived from an EMBL/GenBank/DDBJ whole genome shotgun (WGS) entry which is preliminary data.</text>
</comment>
<keyword evidence="2" id="KW-1003">Cell membrane</keyword>
<keyword evidence="3 6" id="KW-0812">Transmembrane</keyword>
<feature type="transmembrane region" description="Helical" evidence="6">
    <location>
        <begin position="85"/>
        <end position="111"/>
    </location>
</feature>
<organism evidence="7 8">
    <name type="scientific">Candidatus Acutalibacter pullistercoris</name>
    <dbReference type="NCBI Taxonomy" id="2838418"/>
    <lineage>
        <taxon>Bacteria</taxon>
        <taxon>Bacillati</taxon>
        <taxon>Bacillota</taxon>
        <taxon>Clostridia</taxon>
        <taxon>Eubacteriales</taxon>
        <taxon>Acutalibacteraceae</taxon>
        <taxon>Acutalibacter</taxon>
    </lineage>
</organism>
<evidence type="ECO:0000256" key="4">
    <source>
        <dbReference type="ARBA" id="ARBA00022989"/>
    </source>
</evidence>
<dbReference type="EMBL" id="DXDU01000135">
    <property type="protein sequence ID" value="HIY27205.1"/>
    <property type="molecule type" value="Genomic_DNA"/>
</dbReference>
<evidence type="ECO:0000256" key="1">
    <source>
        <dbReference type="ARBA" id="ARBA00004651"/>
    </source>
</evidence>
<feature type="transmembrane region" description="Helical" evidence="6">
    <location>
        <begin position="12"/>
        <end position="32"/>
    </location>
</feature>
<sequence length="234" mass="25577">MIAICKREIRSFFNSPVGYVCIAALAALYGYYYYLVMAIGSTSYISAVYQTMFSFSMMIIPIITMKSMSDDQKNKTDQALLTAPVGVTSIVVGKFLACFFVFFVASTLGLLPAVAMSFFSSPSWGEIIGNYLGTLLYGGAMVSIGVFISSLTISQIIAAIGTFVVSVFLMYIDTLGGAVSSDAVATVVDWISFNNRYTTFTQGLFSISSTVFFLSVIAVFIFLTARRLESRRWI</sequence>
<name>A0A9D2C1X5_9FIRM</name>
<reference evidence="7" key="2">
    <citation type="submission" date="2021-04" db="EMBL/GenBank/DDBJ databases">
        <authorList>
            <person name="Gilroy R."/>
        </authorList>
    </citation>
    <scope>NUCLEOTIDE SEQUENCE</scope>
    <source>
        <strain evidence="7">1282</strain>
    </source>
</reference>
<dbReference type="GO" id="GO:0005886">
    <property type="term" value="C:plasma membrane"/>
    <property type="evidence" value="ECO:0007669"/>
    <property type="project" value="UniProtKB-SubCell"/>
</dbReference>
<evidence type="ECO:0000313" key="7">
    <source>
        <dbReference type="EMBL" id="HIY27205.1"/>
    </source>
</evidence>
<dbReference type="Proteomes" id="UP000823915">
    <property type="component" value="Unassembled WGS sequence"/>
</dbReference>
<evidence type="ECO:0000256" key="3">
    <source>
        <dbReference type="ARBA" id="ARBA00022692"/>
    </source>
</evidence>
<feature type="transmembrane region" description="Helical" evidence="6">
    <location>
        <begin position="131"/>
        <end position="149"/>
    </location>
</feature>
<dbReference type="Pfam" id="PF12679">
    <property type="entry name" value="ABC2_membrane_2"/>
    <property type="match status" value="1"/>
</dbReference>
<keyword evidence="5 6" id="KW-0472">Membrane</keyword>
<evidence type="ECO:0000313" key="8">
    <source>
        <dbReference type="Proteomes" id="UP000823915"/>
    </source>
</evidence>
<keyword evidence="4 6" id="KW-1133">Transmembrane helix</keyword>
<evidence type="ECO:0000256" key="6">
    <source>
        <dbReference type="SAM" id="Phobius"/>
    </source>
</evidence>
<evidence type="ECO:0000256" key="2">
    <source>
        <dbReference type="ARBA" id="ARBA00022475"/>
    </source>
</evidence>
<protein>
    <submittedName>
        <fullName evidence="7">ABC transporter permease</fullName>
    </submittedName>
</protein>
<comment type="subcellular location">
    <subcellularLocation>
        <location evidence="1">Cell membrane</location>
        <topology evidence="1">Multi-pass membrane protein</topology>
    </subcellularLocation>
</comment>
<evidence type="ECO:0000256" key="5">
    <source>
        <dbReference type="ARBA" id="ARBA00023136"/>
    </source>
</evidence>
<reference evidence="7" key="1">
    <citation type="journal article" date="2021" name="PeerJ">
        <title>Extensive microbial diversity within the chicken gut microbiome revealed by metagenomics and culture.</title>
        <authorList>
            <person name="Gilroy R."/>
            <person name="Ravi A."/>
            <person name="Getino M."/>
            <person name="Pursley I."/>
            <person name="Horton D.L."/>
            <person name="Alikhan N.F."/>
            <person name="Baker D."/>
            <person name="Gharbi K."/>
            <person name="Hall N."/>
            <person name="Watson M."/>
            <person name="Adriaenssens E.M."/>
            <person name="Foster-Nyarko E."/>
            <person name="Jarju S."/>
            <person name="Secka A."/>
            <person name="Antonio M."/>
            <person name="Oren A."/>
            <person name="Chaudhuri R.R."/>
            <person name="La Ragione R."/>
            <person name="Hildebrand F."/>
            <person name="Pallen M.J."/>
        </authorList>
    </citation>
    <scope>NUCLEOTIDE SEQUENCE</scope>
    <source>
        <strain evidence="7">1282</strain>
    </source>
</reference>
<feature type="transmembrane region" description="Helical" evidence="6">
    <location>
        <begin position="156"/>
        <end position="172"/>
    </location>
</feature>
<feature type="transmembrane region" description="Helical" evidence="6">
    <location>
        <begin position="44"/>
        <end position="64"/>
    </location>
</feature>
<gene>
    <name evidence="7" type="ORF">H9838_08555</name>
</gene>
<dbReference type="GO" id="GO:0140359">
    <property type="term" value="F:ABC-type transporter activity"/>
    <property type="evidence" value="ECO:0007669"/>
    <property type="project" value="InterPro"/>
</dbReference>
<feature type="transmembrane region" description="Helical" evidence="6">
    <location>
        <begin position="203"/>
        <end position="225"/>
    </location>
</feature>
<proteinExistence type="predicted"/>
<dbReference type="InterPro" id="IPR051449">
    <property type="entry name" value="ABC-2_transporter_component"/>
</dbReference>